<dbReference type="Gene3D" id="3.40.50.410">
    <property type="entry name" value="von Willebrand factor, type A domain"/>
    <property type="match status" value="1"/>
</dbReference>
<dbReference type="PANTHER" id="PTHR10579">
    <property type="entry name" value="CALCIUM-ACTIVATED CHLORIDE CHANNEL REGULATOR"/>
    <property type="match status" value="1"/>
</dbReference>
<dbReference type="PANTHER" id="PTHR10579:SF43">
    <property type="entry name" value="ZINC FINGER (C3HC4-TYPE RING FINGER) FAMILY PROTEIN"/>
    <property type="match status" value="1"/>
</dbReference>
<accession>A0A085WKS6</accession>
<dbReference type="Pfam" id="PF00092">
    <property type="entry name" value="VWA"/>
    <property type="match status" value="1"/>
</dbReference>
<sequence>MKLTAWAVERDNEQGREVSVLVTLEADADAPRAPVAVNLLIDRSASMRGAPLVAAVEAAQALVAQAGPRDYIGLLAFDGVPEQVLPVRAMEPAAKTELAESLSALETGSGTALYEAVDLGAAALRRVLVPGARPKLLLLTDGEPSVGRAAVSDFRQLGSKVAESGLTLHALGLGRHYMPEILEALTASSGTGFSHADDAEALPTTVAGIVTELFGEVASDARVHMLPSGFTELRCRHRYPARVEGDAMSVALGSVSQASLRRALFTGRLASAEWNLGVTASFIERGDTRLPSVPLTRVLPDSPQGRLVRAVSVELDLVAAEGAAWKALSRRDVDGAGRSLNEAEAALHELVRLSVEEVPARRHLERLADLRLAVERRVAELPALMVRRAKAEGARTSLSQVIRIPINPKKKVEH</sequence>
<evidence type="ECO:0000313" key="2">
    <source>
        <dbReference type="EMBL" id="KFE68289.1"/>
    </source>
</evidence>
<evidence type="ECO:0000259" key="1">
    <source>
        <dbReference type="PROSITE" id="PS50234"/>
    </source>
</evidence>
<dbReference type="SMART" id="SM00327">
    <property type="entry name" value="VWA"/>
    <property type="match status" value="1"/>
</dbReference>
<dbReference type="SUPFAM" id="SSF53300">
    <property type="entry name" value="vWA-like"/>
    <property type="match status" value="1"/>
</dbReference>
<gene>
    <name evidence="2" type="ORF">DB31_7526</name>
</gene>
<dbReference type="Proteomes" id="UP000028725">
    <property type="component" value="Unassembled WGS sequence"/>
</dbReference>
<dbReference type="AlphaFoldDB" id="A0A085WKS6"/>
<dbReference type="InterPro" id="IPR036465">
    <property type="entry name" value="vWFA_dom_sf"/>
</dbReference>
<feature type="domain" description="VWFA" evidence="1">
    <location>
        <begin position="36"/>
        <end position="213"/>
    </location>
</feature>
<dbReference type="InterPro" id="IPR002035">
    <property type="entry name" value="VWF_A"/>
</dbReference>
<dbReference type="OrthoDB" id="5484761at2"/>
<dbReference type="InterPro" id="IPR051266">
    <property type="entry name" value="CLCR"/>
</dbReference>
<comment type="caution">
    <text evidence="2">The sequence shown here is derived from an EMBL/GenBank/DDBJ whole genome shotgun (WGS) entry which is preliminary data.</text>
</comment>
<dbReference type="PROSITE" id="PS50234">
    <property type="entry name" value="VWFA"/>
    <property type="match status" value="1"/>
</dbReference>
<evidence type="ECO:0000313" key="3">
    <source>
        <dbReference type="Proteomes" id="UP000028725"/>
    </source>
</evidence>
<dbReference type="EMBL" id="JMCB01000006">
    <property type="protein sequence ID" value="KFE68289.1"/>
    <property type="molecule type" value="Genomic_DNA"/>
</dbReference>
<proteinExistence type="predicted"/>
<reference evidence="2 3" key="1">
    <citation type="submission" date="2014-04" db="EMBL/GenBank/DDBJ databases">
        <title>Genome assembly of Hyalangium minutum DSM 14724.</title>
        <authorList>
            <person name="Sharma G."/>
            <person name="Subramanian S."/>
        </authorList>
    </citation>
    <scope>NUCLEOTIDE SEQUENCE [LARGE SCALE GENOMIC DNA]</scope>
    <source>
        <strain evidence="2 3">DSM 14724</strain>
    </source>
</reference>
<keyword evidence="3" id="KW-1185">Reference proteome</keyword>
<protein>
    <recommendedName>
        <fullName evidence="1">VWFA domain-containing protein</fullName>
    </recommendedName>
</protein>
<dbReference type="RefSeq" id="WP_044188926.1">
    <property type="nucleotide sequence ID" value="NZ_JMCB01000006.1"/>
</dbReference>
<organism evidence="2 3">
    <name type="scientific">Hyalangium minutum</name>
    <dbReference type="NCBI Taxonomy" id="394096"/>
    <lineage>
        <taxon>Bacteria</taxon>
        <taxon>Pseudomonadati</taxon>
        <taxon>Myxococcota</taxon>
        <taxon>Myxococcia</taxon>
        <taxon>Myxococcales</taxon>
        <taxon>Cystobacterineae</taxon>
        <taxon>Archangiaceae</taxon>
        <taxon>Hyalangium</taxon>
    </lineage>
</organism>
<dbReference type="STRING" id="394096.DB31_7526"/>
<name>A0A085WKS6_9BACT</name>